<sequence>MDRRAAKELLHIEGWLDRVDEIAQRGRDAYLADDLLQEAGDSLMMKLGEAANRLARLGVLAPDGVEWALAVANRNFIIHQYDRVNRSMTWLTLAVDLPRWRASLAPVFADAAAAIAGDGA</sequence>
<keyword evidence="2" id="KW-0540">Nuclease</keyword>
<dbReference type="Proteomes" id="UP001172728">
    <property type="component" value="Unassembled WGS sequence"/>
</dbReference>
<protein>
    <submittedName>
        <fullName evidence="4">DUF86 domain-containing protein</fullName>
    </submittedName>
</protein>
<dbReference type="EMBL" id="JAUHPW010000005">
    <property type="protein sequence ID" value="MDN4475793.1"/>
    <property type="molecule type" value="Genomic_DNA"/>
</dbReference>
<name>A0ABT8G9H6_9MICO</name>
<dbReference type="Pfam" id="PF01934">
    <property type="entry name" value="HepT-like"/>
    <property type="match status" value="1"/>
</dbReference>
<evidence type="ECO:0000256" key="3">
    <source>
        <dbReference type="ARBA" id="ARBA00022801"/>
    </source>
</evidence>
<dbReference type="RefSeq" id="WP_301133214.1">
    <property type="nucleotide sequence ID" value="NZ_JAUHPW010000005.1"/>
</dbReference>
<keyword evidence="5" id="KW-1185">Reference proteome</keyword>
<evidence type="ECO:0000256" key="1">
    <source>
        <dbReference type="ARBA" id="ARBA00022649"/>
    </source>
</evidence>
<keyword evidence="3" id="KW-0378">Hydrolase</keyword>
<evidence type="ECO:0000313" key="4">
    <source>
        <dbReference type="EMBL" id="MDN4475793.1"/>
    </source>
</evidence>
<dbReference type="InterPro" id="IPR008201">
    <property type="entry name" value="HepT-like"/>
</dbReference>
<proteinExistence type="predicted"/>
<gene>
    <name evidence="4" type="ORF">QQX09_07980</name>
</gene>
<accession>A0ABT8G9H6</accession>
<evidence type="ECO:0000313" key="5">
    <source>
        <dbReference type="Proteomes" id="UP001172728"/>
    </source>
</evidence>
<organism evidence="4 5">
    <name type="scientific">Demequina litoralis</name>
    <dbReference type="NCBI Taxonomy" id="3051660"/>
    <lineage>
        <taxon>Bacteria</taxon>
        <taxon>Bacillati</taxon>
        <taxon>Actinomycetota</taxon>
        <taxon>Actinomycetes</taxon>
        <taxon>Micrococcales</taxon>
        <taxon>Demequinaceae</taxon>
        <taxon>Demequina</taxon>
    </lineage>
</organism>
<reference evidence="4" key="1">
    <citation type="submission" date="2023-06" db="EMBL/GenBank/DDBJ databases">
        <title>Sysu t00192.</title>
        <authorList>
            <person name="Gao L."/>
            <person name="Fang B.-Z."/>
            <person name="Li W.-J."/>
        </authorList>
    </citation>
    <scope>NUCLEOTIDE SEQUENCE</scope>
    <source>
        <strain evidence="4">SYSU T00192</strain>
    </source>
</reference>
<evidence type="ECO:0000256" key="2">
    <source>
        <dbReference type="ARBA" id="ARBA00022722"/>
    </source>
</evidence>
<comment type="caution">
    <text evidence="4">The sequence shown here is derived from an EMBL/GenBank/DDBJ whole genome shotgun (WGS) entry which is preliminary data.</text>
</comment>
<keyword evidence="1" id="KW-1277">Toxin-antitoxin system</keyword>